<feature type="domain" description="PAC" evidence="3">
    <location>
        <begin position="403"/>
        <end position="455"/>
    </location>
</feature>
<accession>A0A1I0E9I7</accession>
<dbReference type="InterPro" id="IPR035965">
    <property type="entry name" value="PAS-like_dom_sf"/>
</dbReference>
<dbReference type="Gene3D" id="3.30.70.270">
    <property type="match status" value="1"/>
</dbReference>
<keyword evidence="2" id="KW-0472">Membrane</keyword>
<dbReference type="Proteomes" id="UP000182121">
    <property type="component" value="Unassembled WGS sequence"/>
</dbReference>
<comment type="caution">
    <text evidence="5">The sequence shown here is derived from an EMBL/GenBank/DDBJ whole genome shotgun (WGS) entry which is preliminary data.</text>
</comment>
<dbReference type="InterPro" id="IPR052155">
    <property type="entry name" value="Biofilm_reg_signaling"/>
</dbReference>
<feature type="compositionally biased region" description="Basic and acidic residues" evidence="1">
    <location>
        <begin position="604"/>
        <end position="625"/>
    </location>
</feature>
<evidence type="ECO:0000256" key="1">
    <source>
        <dbReference type="SAM" id="MobiDB-lite"/>
    </source>
</evidence>
<reference evidence="5 6" key="1">
    <citation type="submission" date="2016-10" db="EMBL/GenBank/DDBJ databases">
        <authorList>
            <person name="Varghese N."/>
            <person name="Submissions S."/>
        </authorList>
    </citation>
    <scope>NUCLEOTIDE SEQUENCE [LARGE SCALE GENOMIC DNA]</scope>
    <source>
        <strain evidence="5 6">NLAE-zl-C196</strain>
    </source>
</reference>
<dbReference type="Gene3D" id="3.30.450.20">
    <property type="entry name" value="PAS domain"/>
    <property type="match status" value="2"/>
</dbReference>
<dbReference type="PROSITE" id="PS50887">
    <property type="entry name" value="GGDEF"/>
    <property type="match status" value="1"/>
</dbReference>
<dbReference type="PANTHER" id="PTHR44757">
    <property type="entry name" value="DIGUANYLATE CYCLASE DGCP"/>
    <property type="match status" value="1"/>
</dbReference>
<gene>
    <name evidence="5" type="ORF">SAMN05216521_100816</name>
</gene>
<dbReference type="SMART" id="SM00267">
    <property type="entry name" value="GGDEF"/>
    <property type="match status" value="1"/>
</dbReference>
<dbReference type="InterPro" id="IPR029787">
    <property type="entry name" value="Nucleotide_cyclase"/>
</dbReference>
<evidence type="ECO:0000259" key="4">
    <source>
        <dbReference type="PROSITE" id="PS50887"/>
    </source>
</evidence>
<evidence type="ECO:0000313" key="5">
    <source>
        <dbReference type="EMBL" id="SET41765.1"/>
    </source>
</evidence>
<evidence type="ECO:0000313" key="6">
    <source>
        <dbReference type="Proteomes" id="UP000182121"/>
    </source>
</evidence>
<keyword evidence="2" id="KW-0812">Transmembrane</keyword>
<keyword evidence="2" id="KW-1133">Transmembrane helix</keyword>
<dbReference type="Pfam" id="PF00990">
    <property type="entry name" value="GGDEF"/>
    <property type="match status" value="1"/>
</dbReference>
<dbReference type="SUPFAM" id="SSF55785">
    <property type="entry name" value="PYP-like sensor domain (PAS domain)"/>
    <property type="match status" value="1"/>
</dbReference>
<dbReference type="EMBL" id="FOIO01000008">
    <property type="protein sequence ID" value="SET41765.1"/>
    <property type="molecule type" value="Genomic_DNA"/>
</dbReference>
<dbReference type="PROSITE" id="PS50113">
    <property type="entry name" value="PAC"/>
    <property type="match status" value="1"/>
</dbReference>
<dbReference type="NCBIfam" id="TIGR00254">
    <property type="entry name" value="GGDEF"/>
    <property type="match status" value="1"/>
</dbReference>
<organism evidence="5 6">
    <name type="scientific">Enterocloster clostridioformis</name>
    <dbReference type="NCBI Taxonomy" id="1531"/>
    <lineage>
        <taxon>Bacteria</taxon>
        <taxon>Bacillati</taxon>
        <taxon>Bacillota</taxon>
        <taxon>Clostridia</taxon>
        <taxon>Lachnospirales</taxon>
        <taxon>Lachnospiraceae</taxon>
        <taxon>Enterocloster</taxon>
    </lineage>
</organism>
<sequence length="625" mass="71210">MKRKLIGTWHAAAFLAFCFVLALTASGVFYNQRGKLAGEFGNMVAANLTSYTQAQKRYLNSSITDAWNTLKGISGLVEQIVPEYTDDSLNEYLDQLNLQNRDYMIEYLSLKELERRLRDQQAAERDWTLFRKIEQGTGVVSDIWDWKKAGNQSVFTVAEPVWKNGKVIGVLQTRLKPLSITEQVPEASAFTRSSTLIVRRDGTILASENHNRGDISTGNLFVSVKTAGITDEVVRQMEECFYGDGSDSFMFEGKGDFYYFSWDYLGYNEWYIVNFVRSPDVAIHYENILKELIYASLFLIGLTAVLGGGIVVLFLHYRRSLDFETKKYGLLAEFSDTALFEYDRRKDILEFTNNARRILMLDELRISHVMGKKTRTDLFLQEDRKVMEDMLRSRTGSWEDNIQYAELRLKSISGEYHWFGCHYKTITSDTGTVVKVVGKLADISRQRSREQELREQAMRDVLTGIYNKAGERLIDRMVKEKGQGLFLMLDLNDFKSINDTMGHVAGDAILTELGRVLKGTCRENDIVARIGGDEFVMFLPGVFDRQTGKRKIGEIQESLRTVRISTWGIRGIKASIGAALCPEDGMDYGTLYKAADEAMYQAKEQSKNRNENGEAGEENHDRTIS</sequence>
<dbReference type="InterPro" id="IPR043128">
    <property type="entry name" value="Rev_trsase/Diguanyl_cyclase"/>
</dbReference>
<dbReference type="AlphaFoldDB" id="A0A1I0E9I7"/>
<feature type="region of interest" description="Disordered" evidence="1">
    <location>
        <begin position="602"/>
        <end position="625"/>
    </location>
</feature>
<dbReference type="InterPro" id="IPR000014">
    <property type="entry name" value="PAS"/>
</dbReference>
<evidence type="ECO:0000259" key="3">
    <source>
        <dbReference type="PROSITE" id="PS50113"/>
    </source>
</evidence>
<dbReference type="InterPro" id="IPR000700">
    <property type="entry name" value="PAS-assoc_C"/>
</dbReference>
<evidence type="ECO:0000256" key="2">
    <source>
        <dbReference type="SAM" id="Phobius"/>
    </source>
</evidence>
<dbReference type="SUPFAM" id="SSF55073">
    <property type="entry name" value="Nucleotide cyclase"/>
    <property type="match status" value="1"/>
</dbReference>
<feature type="domain" description="GGDEF" evidence="4">
    <location>
        <begin position="482"/>
        <end position="615"/>
    </location>
</feature>
<protein>
    <submittedName>
        <fullName evidence="5">Diguanylate cyclase (GGDEF) domain-containing protein</fullName>
    </submittedName>
</protein>
<dbReference type="CDD" id="cd00130">
    <property type="entry name" value="PAS"/>
    <property type="match status" value="1"/>
</dbReference>
<dbReference type="InterPro" id="IPR000160">
    <property type="entry name" value="GGDEF_dom"/>
</dbReference>
<dbReference type="PANTHER" id="PTHR44757:SF2">
    <property type="entry name" value="BIOFILM ARCHITECTURE MAINTENANCE PROTEIN MBAA"/>
    <property type="match status" value="1"/>
</dbReference>
<dbReference type="RefSeq" id="WP_074661943.1">
    <property type="nucleotide sequence ID" value="NZ_FOIO01000008.1"/>
</dbReference>
<name>A0A1I0E9I7_9FIRM</name>
<feature type="transmembrane region" description="Helical" evidence="2">
    <location>
        <begin position="292"/>
        <end position="317"/>
    </location>
</feature>
<proteinExistence type="predicted"/>
<dbReference type="CDD" id="cd01949">
    <property type="entry name" value="GGDEF"/>
    <property type="match status" value="1"/>
</dbReference>